<comment type="caution">
    <text evidence="1">The sequence shown here is derived from an EMBL/GenBank/DDBJ whole genome shotgun (WGS) entry which is preliminary data.</text>
</comment>
<accession>A0ABC8KWF1</accession>
<reference evidence="1 2" key="1">
    <citation type="submission" date="2022-03" db="EMBL/GenBank/DDBJ databases">
        <authorList>
            <person name="Macdonald S."/>
            <person name="Ahmed S."/>
            <person name="Newling K."/>
        </authorList>
    </citation>
    <scope>NUCLEOTIDE SEQUENCE [LARGE SCALE GENOMIC DNA]</scope>
</reference>
<protein>
    <recommendedName>
        <fullName evidence="3">Nucleoplasmin-like domain-containing protein</fullName>
    </recommendedName>
</protein>
<dbReference type="Proteomes" id="UP001642260">
    <property type="component" value="Unassembled WGS sequence"/>
</dbReference>
<gene>
    <name evidence="1" type="ORF">ERUC_LOCUS28096</name>
</gene>
<proteinExistence type="predicted"/>
<dbReference type="AlphaFoldDB" id="A0ABC8KWF1"/>
<evidence type="ECO:0000313" key="2">
    <source>
        <dbReference type="Proteomes" id="UP001642260"/>
    </source>
</evidence>
<organism evidence="1 2">
    <name type="scientific">Eruca vesicaria subsp. sativa</name>
    <name type="common">Garden rocket</name>
    <name type="synonym">Eruca sativa</name>
    <dbReference type="NCBI Taxonomy" id="29727"/>
    <lineage>
        <taxon>Eukaryota</taxon>
        <taxon>Viridiplantae</taxon>
        <taxon>Streptophyta</taxon>
        <taxon>Embryophyta</taxon>
        <taxon>Tracheophyta</taxon>
        <taxon>Spermatophyta</taxon>
        <taxon>Magnoliopsida</taxon>
        <taxon>eudicotyledons</taxon>
        <taxon>Gunneridae</taxon>
        <taxon>Pentapetalae</taxon>
        <taxon>rosids</taxon>
        <taxon>malvids</taxon>
        <taxon>Brassicales</taxon>
        <taxon>Brassicaceae</taxon>
        <taxon>Brassiceae</taxon>
        <taxon>Eruca</taxon>
    </lineage>
</organism>
<keyword evidence="2" id="KW-1185">Reference proteome</keyword>
<dbReference type="EMBL" id="CAKOAT010330709">
    <property type="protein sequence ID" value="CAH8362340.1"/>
    <property type="molecule type" value="Genomic_DNA"/>
</dbReference>
<evidence type="ECO:0008006" key="3">
    <source>
        <dbReference type="Google" id="ProtNLM"/>
    </source>
</evidence>
<name>A0ABC8KWF1_ERUVS</name>
<sequence length="138" mass="15713">MEFWGAKVKADKTLKASLGKAKKGVSGHLYATIDDKKLLLGTLSKDSFPHINFDHLLFDKEFELSHSLERGYVHFIGHQRNKKKRANEPSKMPVSFNSGKSVLQPCLESKTNLKKHKIQKQNSKPKNIPIILERYALT</sequence>
<evidence type="ECO:0000313" key="1">
    <source>
        <dbReference type="EMBL" id="CAH8362340.1"/>
    </source>
</evidence>